<reference evidence="1 2" key="1">
    <citation type="journal article" date="2020" name="BMC Genomics">
        <title>Intraspecific diversification of the crop wild relative Brassica cretica Lam. using demographic model selection.</title>
        <authorList>
            <person name="Kioukis A."/>
            <person name="Michalopoulou V.A."/>
            <person name="Briers L."/>
            <person name="Pirintsos S."/>
            <person name="Studholme D.J."/>
            <person name="Pavlidis P."/>
            <person name="Sarris P.F."/>
        </authorList>
    </citation>
    <scope>NUCLEOTIDE SEQUENCE [LARGE SCALE GENOMIC DNA]</scope>
    <source>
        <strain evidence="2">cv. PFS-1207/04</strain>
    </source>
</reference>
<organism evidence="1 2">
    <name type="scientific">Brassica cretica</name>
    <name type="common">Mustard</name>
    <dbReference type="NCBI Taxonomy" id="69181"/>
    <lineage>
        <taxon>Eukaryota</taxon>
        <taxon>Viridiplantae</taxon>
        <taxon>Streptophyta</taxon>
        <taxon>Embryophyta</taxon>
        <taxon>Tracheophyta</taxon>
        <taxon>Spermatophyta</taxon>
        <taxon>Magnoliopsida</taxon>
        <taxon>eudicotyledons</taxon>
        <taxon>Gunneridae</taxon>
        <taxon>Pentapetalae</taxon>
        <taxon>rosids</taxon>
        <taxon>malvids</taxon>
        <taxon>Brassicales</taxon>
        <taxon>Brassicaceae</taxon>
        <taxon>Brassiceae</taxon>
        <taxon>Brassica</taxon>
    </lineage>
</organism>
<proteinExistence type="predicted"/>
<comment type="caution">
    <text evidence="1">The sequence shown here is derived from an EMBL/GenBank/DDBJ whole genome shotgun (WGS) entry which is preliminary data.</text>
</comment>
<gene>
    <name evidence="1" type="ORF">DY000_02006342</name>
</gene>
<evidence type="ECO:0000313" key="2">
    <source>
        <dbReference type="Proteomes" id="UP000266723"/>
    </source>
</evidence>
<accession>A0ABQ7CIR6</accession>
<name>A0ABQ7CIR6_BRACR</name>
<keyword evidence="2" id="KW-1185">Reference proteome</keyword>
<dbReference type="Proteomes" id="UP000266723">
    <property type="component" value="Unassembled WGS sequence"/>
</dbReference>
<evidence type="ECO:0000313" key="1">
    <source>
        <dbReference type="EMBL" id="KAF3552069.1"/>
    </source>
</evidence>
<dbReference type="EMBL" id="QGKV02000832">
    <property type="protein sequence ID" value="KAF3552069.1"/>
    <property type="molecule type" value="Genomic_DNA"/>
</dbReference>
<protein>
    <submittedName>
        <fullName evidence="1">Uncharacterized protein</fullName>
    </submittedName>
</protein>
<sequence>MDCWSLENDLVTRRLQEDPEVVEEPGGFSLTIRDSLTDPEIVGWNPEVSVIVIGP</sequence>